<evidence type="ECO:0000256" key="5">
    <source>
        <dbReference type="ARBA" id="ARBA00023002"/>
    </source>
</evidence>
<dbReference type="Pfam" id="PF00067">
    <property type="entry name" value="p450"/>
    <property type="match status" value="1"/>
</dbReference>
<dbReference type="InterPro" id="IPR001128">
    <property type="entry name" value="Cyt_P450"/>
</dbReference>
<dbReference type="GO" id="GO:0004497">
    <property type="term" value="F:monooxygenase activity"/>
    <property type="evidence" value="ECO:0007669"/>
    <property type="project" value="UniProtKB-KW"/>
</dbReference>
<keyword evidence="6 8" id="KW-0408">Iron</keyword>
<evidence type="ECO:0000313" key="9">
    <source>
        <dbReference type="EMBL" id="UWZ58053.1"/>
    </source>
</evidence>
<dbReference type="GO" id="GO:0020037">
    <property type="term" value="F:heme binding"/>
    <property type="evidence" value="ECO:0007669"/>
    <property type="project" value="InterPro"/>
</dbReference>
<dbReference type="PANTHER" id="PTHR24286">
    <property type="entry name" value="CYTOCHROME P450 26"/>
    <property type="match status" value="1"/>
</dbReference>
<comment type="cofactor">
    <cofactor evidence="1 8">
        <name>heme</name>
        <dbReference type="ChEBI" id="CHEBI:30413"/>
    </cofactor>
</comment>
<dbReference type="GO" id="GO:0016125">
    <property type="term" value="P:sterol metabolic process"/>
    <property type="evidence" value="ECO:0007669"/>
    <property type="project" value="TreeGrafter"/>
</dbReference>
<dbReference type="CDD" id="cd11067">
    <property type="entry name" value="CYP152"/>
    <property type="match status" value="1"/>
</dbReference>
<evidence type="ECO:0000313" key="10">
    <source>
        <dbReference type="Proteomes" id="UP001058003"/>
    </source>
</evidence>
<dbReference type="OrthoDB" id="9764248at2"/>
<evidence type="ECO:0000256" key="3">
    <source>
        <dbReference type="ARBA" id="ARBA00022617"/>
    </source>
</evidence>
<dbReference type="InterPro" id="IPR036396">
    <property type="entry name" value="Cyt_P450_sf"/>
</dbReference>
<name>A0A9Q9IN53_9ACTN</name>
<dbReference type="SUPFAM" id="SSF48264">
    <property type="entry name" value="Cytochrome P450"/>
    <property type="match status" value="1"/>
</dbReference>
<keyword evidence="4 8" id="KW-0479">Metal-binding</keyword>
<dbReference type="AlphaFoldDB" id="A0A9Q9IN53"/>
<dbReference type="GO" id="GO:0005506">
    <property type="term" value="F:iron ion binding"/>
    <property type="evidence" value="ECO:0007669"/>
    <property type="project" value="InterPro"/>
</dbReference>
<organism evidence="9 10">
    <name type="scientific">Dactylosporangium aurantiacum</name>
    <dbReference type="NCBI Taxonomy" id="35754"/>
    <lineage>
        <taxon>Bacteria</taxon>
        <taxon>Bacillati</taxon>
        <taxon>Actinomycetota</taxon>
        <taxon>Actinomycetes</taxon>
        <taxon>Micromonosporales</taxon>
        <taxon>Micromonosporaceae</taxon>
        <taxon>Dactylosporangium</taxon>
    </lineage>
</organism>
<evidence type="ECO:0000256" key="2">
    <source>
        <dbReference type="ARBA" id="ARBA00010617"/>
    </source>
</evidence>
<keyword evidence="7" id="KW-0503">Monooxygenase</keyword>
<evidence type="ECO:0000256" key="7">
    <source>
        <dbReference type="ARBA" id="ARBA00023033"/>
    </source>
</evidence>
<accession>A0A9Q9IN53</accession>
<sequence>MPRLDNSLPLALDGYAWLPERRRRAGGPFATRLAGLPATGIAGPDAVRFFYDEEHVLRHGAIPEPVQGTLFGHGAVHTLDGDAHRHRKAMFLSLLGPDGVAALAEETAAAWDRAAAGWARREIVLFDEASRVLAEAVCRWAGVDGTLPAADLVALVDGFATLGPRHWRARRARGRLERRLAGLIGEVRDGTAVAPAGSAVAVIAAHRDLNGAPLPPRTAAVEVLNVIRPTVAVCWFVAYTAHAMHLWPHTRRRLRAGDPAYVEAFVHETRRFYPFAPFVGGRAARDLTWRGTRIPAGSMVLLDLYGQNHDRMLWEEPYQFRPERFLTLPPGRDDLVPQGGGNPATGHRCPGEGVTVGLLGTLAPRLAALDWTLPPQDLTISLRRIPARPRSGVVLAVPAVDRAMVG</sequence>
<feature type="binding site" description="axial binding residue" evidence="8">
    <location>
        <position position="349"/>
    </location>
    <ligand>
        <name>heme</name>
        <dbReference type="ChEBI" id="CHEBI:30413"/>
    </ligand>
    <ligandPart>
        <name>Fe</name>
        <dbReference type="ChEBI" id="CHEBI:18248"/>
    </ligandPart>
</feature>
<reference evidence="9" key="1">
    <citation type="submission" date="2021-04" db="EMBL/GenBank/DDBJ databases">
        <title>Dactylosporangium aurantiacum NRRL B-8018 full assembly.</title>
        <authorList>
            <person name="Hartkoorn R.C."/>
            <person name="Beaudoing E."/>
            <person name="Hot D."/>
        </authorList>
    </citation>
    <scope>NUCLEOTIDE SEQUENCE</scope>
    <source>
        <strain evidence="9">NRRL B-8018</strain>
    </source>
</reference>
<dbReference type="Proteomes" id="UP001058003">
    <property type="component" value="Chromosome"/>
</dbReference>
<dbReference type="Gene3D" id="1.10.630.10">
    <property type="entry name" value="Cytochrome P450"/>
    <property type="match status" value="1"/>
</dbReference>
<evidence type="ECO:0000256" key="1">
    <source>
        <dbReference type="ARBA" id="ARBA00001971"/>
    </source>
</evidence>
<proteinExistence type="inferred from homology"/>
<dbReference type="KEGG" id="daur:Daura_18915"/>
<dbReference type="GO" id="GO:0016705">
    <property type="term" value="F:oxidoreductase activity, acting on paired donors, with incorporation or reduction of molecular oxygen"/>
    <property type="evidence" value="ECO:0007669"/>
    <property type="project" value="InterPro"/>
</dbReference>
<dbReference type="RefSeq" id="WP_033366991.1">
    <property type="nucleotide sequence ID" value="NZ_CP073767.1"/>
</dbReference>
<keyword evidence="10" id="KW-1185">Reference proteome</keyword>
<dbReference type="EMBL" id="CP073767">
    <property type="protein sequence ID" value="UWZ58053.1"/>
    <property type="molecule type" value="Genomic_DNA"/>
</dbReference>
<evidence type="ECO:0000256" key="4">
    <source>
        <dbReference type="ARBA" id="ARBA00022723"/>
    </source>
</evidence>
<gene>
    <name evidence="9" type="ORF">Daura_18915</name>
</gene>
<comment type="similarity">
    <text evidence="2">Belongs to the cytochrome P450 family.</text>
</comment>
<dbReference type="PRINTS" id="PR00463">
    <property type="entry name" value="EP450I"/>
</dbReference>
<keyword evidence="5" id="KW-0560">Oxidoreductase</keyword>
<protein>
    <submittedName>
        <fullName evidence="9">Cytochrome P450</fullName>
    </submittedName>
</protein>
<dbReference type="InterPro" id="IPR002401">
    <property type="entry name" value="Cyt_P450_E_grp-I"/>
</dbReference>
<keyword evidence="3 8" id="KW-0349">Heme</keyword>
<evidence type="ECO:0000256" key="6">
    <source>
        <dbReference type="ARBA" id="ARBA00023004"/>
    </source>
</evidence>
<evidence type="ECO:0000256" key="8">
    <source>
        <dbReference type="PIRSR" id="PIRSR602401-1"/>
    </source>
</evidence>
<dbReference type="PANTHER" id="PTHR24286:SF24">
    <property type="entry name" value="LANOSTEROL 14-ALPHA DEMETHYLASE"/>
    <property type="match status" value="1"/>
</dbReference>